<keyword evidence="5" id="KW-0378">Hydrolase</keyword>
<dbReference type="GO" id="GO:0071586">
    <property type="term" value="P:CAAX-box protein processing"/>
    <property type="evidence" value="ECO:0007669"/>
    <property type="project" value="InterPro"/>
</dbReference>
<evidence type="ECO:0000259" key="11">
    <source>
        <dbReference type="Pfam" id="PF02517"/>
    </source>
</evidence>
<sequence>MPPPATGWRERLSDMYDSVKGVPEAPTVSPTAAALLSAAFVVIYVLPFYLSATTRPSPTLTRDAPSSIRARTRAVTFSTITCTVITALYLYQHDVSAYRLLHLFGLWPISILDIARGILLVCILFAGPLYENGIVDDDWKDWIKLKGVHETLSSWIGYRNFVVGPVSEEIVWRSLMVPLHLLARFTEKQIVFLTPLYFGIAHVHHLYEFHITHPEVPMLMATLRSLFQFTYTSLFGFFATFLYLRTGNVYTCILAHTFCNWMGLPRLYGRVGVEAGVPIGPPDVDKKNDGSKSAWSHRGQAVAWTVAYYVLLVAGAVGFYFQLFPLTESAHALLAQSTNDKVTAGAKAGIPQLPHQF</sequence>
<comment type="similarity">
    <text evidence="2">Belongs to the peptidase U48 family.</text>
</comment>
<dbReference type="InterPro" id="IPR039731">
    <property type="entry name" value="Rce1"/>
</dbReference>
<accession>A0A163FWI2</accession>
<evidence type="ECO:0000313" key="12">
    <source>
        <dbReference type="EMBL" id="KZM24569.1"/>
    </source>
</evidence>
<comment type="subcellular location">
    <subcellularLocation>
        <location evidence="1">Endoplasmic reticulum membrane</location>
        <topology evidence="1">Multi-pass membrane protein</topology>
    </subcellularLocation>
</comment>
<evidence type="ECO:0000256" key="8">
    <source>
        <dbReference type="ARBA" id="ARBA00023136"/>
    </source>
</evidence>
<evidence type="ECO:0000256" key="7">
    <source>
        <dbReference type="ARBA" id="ARBA00022989"/>
    </source>
</evidence>
<keyword evidence="6" id="KW-0256">Endoplasmic reticulum</keyword>
<comment type="catalytic activity">
    <reaction evidence="9">
        <text>Hydrolyzes the peptide bond -P2-(S-farnesyl or geranylgeranyl)C-P1'-P2'-P3'-COOH where P1' and P2' are amino acids with aliphatic sidechains and P3' is any C-terminal residue.</text>
        <dbReference type="EC" id="3.4.26.1"/>
    </reaction>
</comment>
<gene>
    <name evidence="12" type="ORF">ST47_g4299</name>
</gene>
<evidence type="ECO:0000313" key="13">
    <source>
        <dbReference type="Proteomes" id="UP000076837"/>
    </source>
</evidence>
<dbReference type="OrthoDB" id="271604at2759"/>
<evidence type="ECO:0000256" key="9">
    <source>
        <dbReference type="ARBA" id="ARBA00047280"/>
    </source>
</evidence>
<dbReference type="PANTHER" id="PTHR13046:SF0">
    <property type="entry name" value="CAAX PRENYL PROTEASE 2"/>
    <property type="match status" value="1"/>
</dbReference>
<dbReference type="STRING" id="5454.A0A163FWI2"/>
<keyword evidence="4" id="KW-0812">Transmembrane</keyword>
<keyword evidence="13" id="KW-1185">Reference proteome</keyword>
<keyword evidence="8" id="KW-0472">Membrane</keyword>
<evidence type="ECO:0000256" key="4">
    <source>
        <dbReference type="ARBA" id="ARBA00022692"/>
    </source>
</evidence>
<dbReference type="Pfam" id="PF02517">
    <property type="entry name" value="Rce1-like"/>
    <property type="match status" value="1"/>
</dbReference>
<dbReference type="GO" id="GO:0004222">
    <property type="term" value="F:metalloendopeptidase activity"/>
    <property type="evidence" value="ECO:0007669"/>
    <property type="project" value="InterPro"/>
</dbReference>
<proteinExistence type="inferred from homology"/>
<dbReference type="InterPro" id="IPR003675">
    <property type="entry name" value="Rce1/LyrA-like_dom"/>
</dbReference>
<dbReference type="PANTHER" id="PTHR13046">
    <property type="entry name" value="PROTEASE U48 CAAX PRENYL PROTEASE RCE1"/>
    <property type="match status" value="1"/>
</dbReference>
<reference evidence="12 13" key="1">
    <citation type="journal article" date="2016" name="Sci. Rep.">
        <title>Draft genome sequencing and secretome analysis of fungal phytopathogen Ascochyta rabiei provides insight into the necrotrophic effector repertoire.</title>
        <authorList>
            <person name="Verma S."/>
            <person name="Gazara R.K."/>
            <person name="Nizam S."/>
            <person name="Parween S."/>
            <person name="Chattopadhyay D."/>
            <person name="Verma P.K."/>
        </authorList>
    </citation>
    <scope>NUCLEOTIDE SEQUENCE [LARGE SCALE GENOMIC DNA]</scope>
    <source>
        <strain evidence="12 13">ArDII</strain>
    </source>
</reference>
<evidence type="ECO:0000256" key="6">
    <source>
        <dbReference type="ARBA" id="ARBA00022824"/>
    </source>
</evidence>
<evidence type="ECO:0000256" key="5">
    <source>
        <dbReference type="ARBA" id="ARBA00022801"/>
    </source>
</evidence>
<dbReference type="Proteomes" id="UP000076837">
    <property type="component" value="Unassembled WGS sequence"/>
</dbReference>
<dbReference type="GO" id="GO:0005789">
    <property type="term" value="C:endoplasmic reticulum membrane"/>
    <property type="evidence" value="ECO:0007669"/>
    <property type="project" value="UniProtKB-SubCell"/>
</dbReference>
<dbReference type="EC" id="3.4.26.1" evidence="10"/>
<evidence type="ECO:0000256" key="3">
    <source>
        <dbReference type="ARBA" id="ARBA00022670"/>
    </source>
</evidence>
<name>A0A163FWI2_DIDRA</name>
<dbReference type="EMBL" id="JYNV01000155">
    <property type="protein sequence ID" value="KZM24569.1"/>
    <property type="molecule type" value="Genomic_DNA"/>
</dbReference>
<dbReference type="AlphaFoldDB" id="A0A163FWI2"/>
<evidence type="ECO:0000256" key="1">
    <source>
        <dbReference type="ARBA" id="ARBA00004477"/>
    </source>
</evidence>
<comment type="caution">
    <text evidence="12">The sequence shown here is derived from an EMBL/GenBank/DDBJ whole genome shotgun (WGS) entry which is preliminary data.</text>
</comment>
<protein>
    <recommendedName>
        <fullName evidence="10">intramembrane prenyl-peptidase Rce1</fullName>
        <ecNumber evidence="10">3.4.26.1</ecNumber>
    </recommendedName>
</protein>
<evidence type="ECO:0000256" key="2">
    <source>
        <dbReference type="ARBA" id="ARBA00006897"/>
    </source>
</evidence>
<evidence type="ECO:0000256" key="10">
    <source>
        <dbReference type="ARBA" id="ARBA00049729"/>
    </source>
</evidence>
<feature type="domain" description="CAAX prenyl protease 2/Lysostaphin resistance protein A-like" evidence="11">
    <location>
        <begin position="154"/>
        <end position="262"/>
    </location>
</feature>
<organism evidence="12 13">
    <name type="scientific">Didymella rabiei</name>
    <name type="common">Chickpea ascochyta blight fungus</name>
    <name type="synonym">Mycosphaerella rabiei</name>
    <dbReference type="NCBI Taxonomy" id="5454"/>
    <lineage>
        <taxon>Eukaryota</taxon>
        <taxon>Fungi</taxon>
        <taxon>Dikarya</taxon>
        <taxon>Ascomycota</taxon>
        <taxon>Pezizomycotina</taxon>
        <taxon>Dothideomycetes</taxon>
        <taxon>Pleosporomycetidae</taxon>
        <taxon>Pleosporales</taxon>
        <taxon>Pleosporineae</taxon>
        <taxon>Didymellaceae</taxon>
        <taxon>Ascochyta</taxon>
    </lineage>
</organism>
<keyword evidence="7" id="KW-1133">Transmembrane helix</keyword>
<keyword evidence="3" id="KW-0645">Protease</keyword>